<keyword evidence="4" id="KW-0964">Secreted</keyword>
<protein>
    <recommendedName>
        <fullName evidence="2 4">Flagellin</fullName>
    </recommendedName>
</protein>
<dbReference type="GO" id="GO:0005576">
    <property type="term" value="C:extracellular region"/>
    <property type="evidence" value="ECO:0007669"/>
    <property type="project" value="UniProtKB-SubCell"/>
</dbReference>
<dbReference type="InterPro" id="IPR001492">
    <property type="entry name" value="Flagellin"/>
</dbReference>
<evidence type="ECO:0000259" key="5">
    <source>
        <dbReference type="Pfam" id="PF00669"/>
    </source>
</evidence>
<dbReference type="InterPro" id="IPR046358">
    <property type="entry name" value="Flagellin_C"/>
</dbReference>
<comment type="similarity">
    <text evidence="1 4">Belongs to the bacterial flagellin family.</text>
</comment>
<dbReference type="PANTHER" id="PTHR42792">
    <property type="entry name" value="FLAGELLIN"/>
    <property type="match status" value="1"/>
</dbReference>
<reference evidence="8" key="1">
    <citation type="submission" date="2016-02" db="EMBL/GenBank/DDBJ databases">
        <authorList>
            <person name="Dunlap C."/>
        </authorList>
    </citation>
    <scope>NUCLEOTIDE SEQUENCE [LARGE SCALE GENOMIC DNA]</scope>
    <source>
        <strain evidence="8">NRRL B-41092</strain>
    </source>
</reference>
<evidence type="ECO:0000313" key="7">
    <source>
        <dbReference type="EMBL" id="KXZ17198.1"/>
    </source>
</evidence>
<feature type="domain" description="Flagellin N-terminal" evidence="5">
    <location>
        <begin position="3"/>
        <end position="140"/>
    </location>
</feature>
<dbReference type="Pfam" id="PF00700">
    <property type="entry name" value="Flagellin_C"/>
    <property type="match status" value="1"/>
</dbReference>
<keyword evidence="8" id="KW-1185">Reference proteome</keyword>
<dbReference type="PANTHER" id="PTHR42792:SF2">
    <property type="entry name" value="FLAGELLIN"/>
    <property type="match status" value="1"/>
</dbReference>
<dbReference type="STRING" id="1793963.AXI58_02075"/>
<accession>A0A150F541</accession>
<dbReference type="EMBL" id="LSBA01000023">
    <property type="protein sequence ID" value="KXZ17198.1"/>
    <property type="molecule type" value="Genomic_DNA"/>
</dbReference>
<dbReference type="SUPFAM" id="SSF64518">
    <property type="entry name" value="Phase 1 flagellin"/>
    <property type="match status" value="1"/>
</dbReference>
<evidence type="ECO:0000256" key="4">
    <source>
        <dbReference type="RuleBase" id="RU362073"/>
    </source>
</evidence>
<feature type="domain" description="Flagellin C-terminal" evidence="6">
    <location>
        <begin position="243"/>
        <end position="327"/>
    </location>
</feature>
<dbReference type="OrthoDB" id="9796789at2"/>
<keyword evidence="7" id="KW-0966">Cell projection</keyword>
<dbReference type="PRINTS" id="PR00207">
    <property type="entry name" value="FLAGELLIN"/>
</dbReference>
<name>A0A150F541_9BACI</name>
<dbReference type="Proteomes" id="UP000075430">
    <property type="component" value="Unassembled WGS sequence"/>
</dbReference>
<dbReference type="Gene3D" id="6.10.280.190">
    <property type="match status" value="1"/>
</dbReference>
<dbReference type="Gene3D" id="1.20.1330.10">
    <property type="entry name" value="f41 fragment of flagellin, N-terminal domain"/>
    <property type="match status" value="1"/>
</dbReference>
<evidence type="ECO:0000313" key="8">
    <source>
        <dbReference type="Proteomes" id="UP000075430"/>
    </source>
</evidence>
<keyword evidence="7" id="KW-0282">Flagellum</keyword>
<gene>
    <name evidence="7" type="ORF">AXI58_02075</name>
</gene>
<comment type="caution">
    <text evidence="7">The sequence shown here is derived from an EMBL/GenBank/DDBJ whole genome shotgun (WGS) entry which is preliminary data.</text>
</comment>
<dbReference type="InterPro" id="IPR001029">
    <property type="entry name" value="Flagellin_N"/>
</dbReference>
<dbReference type="Pfam" id="PF00669">
    <property type="entry name" value="Flagellin_N"/>
    <property type="match status" value="1"/>
</dbReference>
<proteinExistence type="inferred from homology"/>
<evidence type="ECO:0000256" key="2">
    <source>
        <dbReference type="ARBA" id="ARBA00020110"/>
    </source>
</evidence>
<evidence type="ECO:0000256" key="3">
    <source>
        <dbReference type="ARBA" id="ARBA00023143"/>
    </source>
</evidence>
<keyword evidence="3 4" id="KW-0975">Bacterial flagellum</keyword>
<organism evidence="7 8">
    <name type="scientific">Bacillus nakamurai</name>
    <dbReference type="NCBI Taxonomy" id="1793963"/>
    <lineage>
        <taxon>Bacteria</taxon>
        <taxon>Bacillati</taxon>
        <taxon>Bacillota</taxon>
        <taxon>Bacilli</taxon>
        <taxon>Bacillales</taxon>
        <taxon>Bacillaceae</taxon>
        <taxon>Bacillus</taxon>
    </lineage>
</organism>
<comment type="function">
    <text evidence="4">Flagellin is the subunit protein which polymerizes to form the filaments of bacterial flagella.</text>
</comment>
<dbReference type="GO" id="GO:0005198">
    <property type="term" value="F:structural molecule activity"/>
    <property type="evidence" value="ECO:0007669"/>
    <property type="project" value="UniProtKB-UniRule"/>
</dbReference>
<dbReference type="AlphaFoldDB" id="A0A150F541"/>
<dbReference type="InterPro" id="IPR042187">
    <property type="entry name" value="Flagellin_C_sub2"/>
</dbReference>
<sequence length="329" mass="35211">MRINHNIAALNTSRQLNAGSNAASKNMEKLSSGLRINRAGDDAAGLAISEKMRSQIRGLDMASKNAQDGISLIQTSEGALNETHSILQRMSELATQAANDTNTDSDRSELQKEMDQLASEVTRISTDTEFNTKKLLDGTAKDLTFQIGANEGQTMSLSINKMDSESLKVGTTYTANTDGSKIVDKDGNEATLVSDGSKGPNGYYDTTTNKLVYQTDSALAADTKVTKGIDISSSAKAASSALTTIKTAIDTVSSERAKLGAVQNRLEHTINNLGTSSENLTSAESRIRDVDMASEMMEYTKNNILTQASQAMLAQANQQPQQVLQLLKG</sequence>
<keyword evidence="7" id="KW-0969">Cilium</keyword>
<dbReference type="GO" id="GO:0009288">
    <property type="term" value="C:bacterial-type flagellum"/>
    <property type="evidence" value="ECO:0007669"/>
    <property type="project" value="UniProtKB-SubCell"/>
</dbReference>
<comment type="subcellular location">
    <subcellularLocation>
        <location evidence="4">Secreted</location>
    </subcellularLocation>
    <subcellularLocation>
        <location evidence="4">Bacterial flagellum</location>
    </subcellularLocation>
</comment>
<evidence type="ECO:0000259" key="6">
    <source>
        <dbReference type="Pfam" id="PF00700"/>
    </source>
</evidence>
<dbReference type="Gene3D" id="6.10.10.10">
    <property type="entry name" value="Flagellar export chaperone, C-terminal domain"/>
    <property type="match status" value="1"/>
</dbReference>
<evidence type="ECO:0000256" key="1">
    <source>
        <dbReference type="ARBA" id="ARBA00005709"/>
    </source>
</evidence>
<dbReference type="RefSeq" id="WP_061522664.1">
    <property type="nucleotide sequence ID" value="NZ_JARLZY010000023.1"/>
</dbReference>